<reference evidence="1" key="1">
    <citation type="journal article" date="2020" name="Nat. Commun.">
        <title>Large-scale genome sequencing of mycorrhizal fungi provides insights into the early evolution of symbiotic traits.</title>
        <authorList>
            <person name="Miyauchi S."/>
            <person name="Kiss E."/>
            <person name="Kuo A."/>
            <person name="Drula E."/>
            <person name="Kohler A."/>
            <person name="Sanchez-Garcia M."/>
            <person name="Morin E."/>
            <person name="Andreopoulos B."/>
            <person name="Barry K.W."/>
            <person name="Bonito G."/>
            <person name="Buee M."/>
            <person name="Carver A."/>
            <person name="Chen C."/>
            <person name="Cichocki N."/>
            <person name="Clum A."/>
            <person name="Culley D."/>
            <person name="Crous P.W."/>
            <person name="Fauchery L."/>
            <person name="Girlanda M."/>
            <person name="Hayes R.D."/>
            <person name="Keri Z."/>
            <person name="LaButti K."/>
            <person name="Lipzen A."/>
            <person name="Lombard V."/>
            <person name="Magnuson J."/>
            <person name="Maillard F."/>
            <person name="Murat C."/>
            <person name="Nolan M."/>
            <person name="Ohm R.A."/>
            <person name="Pangilinan J."/>
            <person name="Pereira M.F."/>
            <person name="Perotto S."/>
            <person name="Peter M."/>
            <person name="Pfister S."/>
            <person name="Riley R."/>
            <person name="Sitrit Y."/>
            <person name="Stielow J.B."/>
            <person name="Szollosi G."/>
            <person name="Zifcakova L."/>
            <person name="Stursova M."/>
            <person name="Spatafora J.W."/>
            <person name="Tedersoo L."/>
            <person name="Vaario L.M."/>
            <person name="Yamada A."/>
            <person name="Yan M."/>
            <person name="Wang P."/>
            <person name="Xu J."/>
            <person name="Bruns T."/>
            <person name="Baldrian P."/>
            <person name="Vilgalys R."/>
            <person name="Dunand C."/>
            <person name="Henrissat B."/>
            <person name="Grigoriev I.V."/>
            <person name="Hibbett D."/>
            <person name="Nagy L.G."/>
            <person name="Martin F.M."/>
        </authorList>
    </citation>
    <scope>NUCLEOTIDE SEQUENCE</scope>
    <source>
        <strain evidence="1">UP504</strain>
    </source>
</reference>
<dbReference type="Proteomes" id="UP000886523">
    <property type="component" value="Unassembled WGS sequence"/>
</dbReference>
<sequence>MDLKSVAGSDYYFRLHPRLGQQSHSHVQLYLSSLDLLALMCAATATHREEETSPPRAWLHRFFPCFGSRQDLEDVTEEKTVVPPFSVSAMASAGRA</sequence>
<comment type="caution">
    <text evidence="1">The sequence shown here is derived from an EMBL/GenBank/DDBJ whole genome shotgun (WGS) entry which is preliminary data.</text>
</comment>
<name>A0A9P6AS45_9AGAM</name>
<proteinExistence type="predicted"/>
<keyword evidence="2" id="KW-1185">Reference proteome</keyword>
<accession>A0A9P6AS45</accession>
<protein>
    <submittedName>
        <fullName evidence="1">Uncharacterized protein</fullName>
    </submittedName>
</protein>
<evidence type="ECO:0000313" key="1">
    <source>
        <dbReference type="EMBL" id="KAF9510674.1"/>
    </source>
</evidence>
<dbReference type="EMBL" id="MU129012">
    <property type="protein sequence ID" value="KAF9510674.1"/>
    <property type="molecule type" value="Genomic_DNA"/>
</dbReference>
<dbReference type="AlphaFoldDB" id="A0A9P6AS45"/>
<gene>
    <name evidence="1" type="ORF">BS47DRAFT_50085</name>
</gene>
<evidence type="ECO:0000313" key="2">
    <source>
        <dbReference type="Proteomes" id="UP000886523"/>
    </source>
</evidence>
<organism evidence="1 2">
    <name type="scientific">Hydnum rufescens UP504</name>
    <dbReference type="NCBI Taxonomy" id="1448309"/>
    <lineage>
        <taxon>Eukaryota</taxon>
        <taxon>Fungi</taxon>
        <taxon>Dikarya</taxon>
        <taxon>Basidiomycota</taxon>
        <taxon>Agaricomycotina</taxon>
        <taxon>Agaricomycetes</taxon>
        <taxon>Cantharellales</taxon>
        <taxon>Hydnaceae</taxon>
        <taxon>Hydnum</taxon>
    </lineage>
</organism>